<dbReference type="InterPro" id="IPR000961">
    <property type="entry name" value="AGC-kinase_C"/>
</dbReference>
<dbReference type="AlphaFoldDB" id="G0R427"/>
<name>G0R427_ICHMU</name>
<dbReference type="STRING" id="857967.G0R427"/>
<evidence type="ECO:0000313" key="9">
    <source>
        <dbReference type="Proteomes" id="UP000008983"/>
    </source>
</evidence>
<evidence type="ECO:0000259" key="7">
    <source>
        <dbReference type="PROSITE" id="PS51285"/>
    </source>
</evidence>
<feature type="domain" description="Protein kinase" evidence="6">
    <location>
        <begin position="1"/>
        <end position="231"/>
    </location>
</feature>
<organism evidence="8 9">
    <name type="scientific">Ichthyophthirius multifiliis</name>
    <name type="common">White spot disease agent</name>
    <name type="synonym">Ich</name>
    <dbReference type="NCBI Taxonomy" id="5932"/>
    <lineage>
        <taxon>Eukaryota</taxon>
        <taxon>Sar</taxon>
        <taxon>Alveolata</taxon>
        <taxon>Ciliophora</taxon>
        <taxon>Intramacronucleata</taxon>
        <taxon>Oligohymenophorea</taxon>
        <taxon>Hymenostomatida</taxon>
        <taxon>Ophryoglenina</taxon>
        <taxon>Ichthyophthirius</taxon>
    </lineage>
</organism>
<keyword evidence="1" id="KW-0723">Serine/threonine-protein kinase</keyword>
<protein>
    <submittedName>
        <fullName evidence="8">Protein kinase domain protein</fullName>
        <ecNumber evidence="8">2.7.11.11</ecNumber>
    </submittedName>
</protein>
<evidence type="ECO:0000256" key="2">
    <source>
        <dbReference type="ARBA" id="ARBA00022679"/>
    </source>
</evidence>
<evidence type="ECO:0000256" key="4">
    <source>
        <dbReference type="ARBA" id="ARBA00022777"/>
    </source>
</evidence>
<feature type="domain" description="AGC-kinase C-terminal" evidence="7">
    <location>
        <begin position="232"/>
        <end position="287"/>
    </location>
</feature>
<dbReference type="Proteomes" id="UP000008983">
    <property type="component" value="Unassembled WGS sequence"/>
</dbReference>
<dbReference type="InterPro" id="IPR000719">
    <property type="entry name" value="Prot_kinase_dom"/>
</dbReference>
<dbReference type="InterPro" id="IPR045270">
    <property type="entry name" value="STKc_AGC"/>
</dbReference>
<dbReference type="PROSITE" id="PS50011">
    <property type="entry name" value="PROTEIN_KINASE_DOM"/>
    <property type="match status" value="1"/>
</dbReference>
<evidence type="ECO:0000313" key="8">
    <source>
        <dbReference type="EMBL" id="EGR27779.1"/>
    </source>
</evidence>
<dbReference type="PROSITE" id="PS51285">
    <property type="entry name" value="AGC_KINASE_CTER"/>
    <property type="match status" value="1"/>
</dbReference>
<dbReference type="OrthoDB" id="345735at2759"/>
<dbReference type="CDD" id="cd05123">
    <property type="entry name" value="STKc_AGC"/>
    <property type="match status" value="1"/>
</dbReference>
<accession>G0R427</accession>
<dbReference type="InterPro" id="IPR011009">
    <property type="entry name" value="Kinase-like_dom_sf"/>
</dbReference>
<dbReference type="PANTHER" id="PTHR24353">
    <property type="entry name" value="CYCLIC NUCLEOTIDE-DEPENDENT PROTEIN KINASE"/>
    <property type="match status" value="1"/>
</dbReference>
<reference evidence="8 9" key="1">
    <citation type="submission" date="2011-07" db="EMBL/GenBank/DDBJ databases">
        <authorList>
            <person name="Coyne R."/>
            <person name="Brami D."/>
            <person name="Johnson J."/>
            <person name="Hostetler J."/>
            <person name="Hannick L."/>
            <person name="Clark T."/>
            <person name="Cassidy-Hanley D."/>
            <person name="Inman J."/>
        </authorList>
    </citation>
    <scope>NUCLEOTIDE SEQUENCE [LARGE SCALE GENOMIC DNA]</scope>
    <source>
        <strain evidence="8 9">G5</strain>
    </source>
</reference>
<keyword evidence="3" id="KW-0547">Nucleotide-binding</keyword>
<keyword evidence="4 8" id="KW-0418">Kinase</keyword>
<dbReference type="EC" id="2.7.11.11" evidence="8"/>
<dbReference type="PROSITE" id="PS00108">
    <property type="entry name" value="PROTEIN_KINASE_ST"/>
    <property type="match status" value="1"/>
</dbReference>
<dbReference type="SMART" id="SM00220">
    <property type="entry name" value="S_TKc"/>
    <property type="match status" value="1"/>
</dbReference>
<dbReference type="Pfam" id="PF00069">
    <property type="entry name" value="Pkinase"/>
    <property type="match status" value="1"/>
</dbReference>
<gene>
    <name evidence="8" type="ORF">IMG5_189210</name>
</gene>
<dbReference type="InParanoid" id="G0R427"/>
<dbReference type="GeneID" id="14903850"/>
<evidence type="ECO:0000259" key="6">
    <source>
        <dbReference type="PROSITE" id="PS50011"/>
    </source>
</evidence>
<dbReference type="Gene3D" id="1.10.510.10">
    <property type="entry name" value="Transferase(Phosphotransferase) domain 1"/>
    <property type="match status" value="1"/>
</dbReference>
<keyword evidence="9" id="KW-1185">Reference proteome</keyword>
<evidence type="ECO:0000256" key="3">
    <source>
        <dbReference type="ARBA" id="ARBA00022741"/>
    </source>
</evidence>
<evidence type="ECO:0000256" key="1">
    <source>
        <dbReference type="ARBA" id="ARBA00022527"/>
    </source>
</evidence>
<dbReference type="InterPro" id="IPR008271">
    <property type="entry name" value="Ser/Thr_kinase_AS"/>
</dbReference>
<dbReference type="GO" id="GO:0005952">
    <property type="term" value="C:cAMP-dependent protein kinase complex"/>
    <property type="evidence" value="ECO:0007669"/>
    <property type="project" value="TreeGrafter"/>
</dbReference>
<keyword evidence="2 8" id="KW-0808">Transferase</keyword>
<dbReference type="eggNOG" id="KOG0598">
    <property type="taxonomic scope" value="Eukaryota"/>
</dbReference>
<keyword evidence="5" id="KW-0067">ATP-binding</keyword>
<dbReference type="FunFam" id="1.10.510.10:FF:000210">
    <property type="entry name" value="Non-specific serine/threonine protein kinase"/>
    <property type="match status" value="1"/>
</dbReference>
<dbReference type="SUPFAM" id="SSF56112">
    <property type="entry name" value="Protein kinase-like (PK-like)"/>
    <property type="match status" value="1"/>
</dbReference>
<proteinExistence type="predicted"/>
<sequence>MKMIKKSLIQSDKHKQNCLVEKNILLNSINPFIIKLYYTFQDNNNLYFILDYVEQGDLYHFLLNNLKNLSEKYTVFIIAQIILGLQYLHENNYIYRDLKPENILINRKGYIKLADFGLSKIKTEKEDKCQTICGTLYYMAPEIMFESQGYDESVDWWSLGIILYEIYHGLPPFYQSKNQMEILQKYNEEQIQINSDINPNARDLIHKLLQKKPKDRIGYQNVDDIKNHSYFKDINWKKLYNQSLKAPKIHNLNKSLAKTEIFNFKEDNEHQISSYCKISNFTCSNNQ</sequence>
<dbReference type="GO" id="GO:0005829">
    <property type="term" value="C:cytosol"/>
    <property type="evidence" value="ECO:0007669"/>
    <property type="project" value="TreeGrafter"/>
</dbReference>
<evidence type="ECO:0000256" key="5">
    <source>
        <dbReference type="ARBA" id="ARBA00022840"/>
    </source>
</evidence>
<dbReference type="GO" id="GO:0004691">
    <property type="term" value="F:cAMP-dependent protein kinase activity"/>
    <property type="evidence" value="ECO:0007669"/>
    <property type="project" value="UniProtKB-EC"/>
</dbReference>
<dbReference type="EMBL" id="GL984322">
    <property type="protein sequence ID" value="EGR27779.1"/>
    <property type="molecule type" value="Genomic_DNA"/>
</dbReference>
<dbReference type="GO" id="GO:0005524">
    <property type="term" value="F:ATP binding"/>
    <property type="evidence" value="ECO:0007669"/>
    <property type="project" value="UniProtKB-KW"/>
</dbReference>
<dbReference type="OMA" id="LRVMTRQ"/>
<dbReference type="PANTHER" id="PTHR24353:SF110">
    <property type="entry name" value="DEVELOPMENTALLY-REGULATED PROTEIN KINASE 1"/>
    <property type="match status" value="1"/>
</dbReference>
<dbReference type="RefSeq" id="XP_004026846.1">
    <property type="nucleotide sequence ID" value="XM_004026797.1"/>
</dbReference>
<dbReference type="Gene3D" id="3.30.200.20">
    <property type="entry name" value="Phosphorylase Kinase, domain 1"/>
    <property type="match status" value="1"/>
</dbReference>